<dbReference type="RefSeq" id="WP_328661984.1">
    <property type="nucleotide sequence ID" value="NZ_CP108014.1"/>
</dbReference>
<proteinExistence type="predicted"/>
<keyword evidence="4" id="KW-1185">Reference proteome</keyword>
<dbReference type="PROSITE" id="PS51257">
    <property type="entry name" value="PROKAR_LIPOPROTEIN"/>
    <property type="match status" value="1"/>
</dbReference>
<evidence type="ECO:0008006" key="5">
    <source>
        <dbReference type="Google" id="ProtNLM"/>
    </source>
</evidence>
<dbReference type="EMBL" id="CP109527">
    <property type="protein sequence ID" value="WTY33224.1"/>
    <property type="molecule type" value="Genomic_DNA"/>
</dbReference>
<dbReference type="Proteomes" id="UP001621418">
    <property type="component" value="Chromosome"/>
</dbReference>
<feature type="chain" id="PRO_5047039015" description="Lipoprotein" evidence="2">
    <location>
        <begin position="20"/>
        <end position="181"/>
    </location>
</feature>
<organism evidence="3 4">
    <name type="scientific">Nocardia salmonicida</name>
    <dbReference type="NCBI Taxonomy" id="53431"/>
    <lineage>
        <taxon>Bacteria</taxon>
        <taxon>Bacillati</taxon>
        <taxon>Actinomycetota</taxon>
        <taxon>Actinomycetes</taxon>
        <taxon>Mycobacteriales</taxon>
        <taxon>Nocardiaceae</taxon>
        <taxon>Nocardia</taxon>
    </lineage>
</organism>
<accession>A0ABZ1N031</accession>
<dbReference type="GeneID" id="91376047"/>
<feature type="compositionally biased region" description="Low complexity" evidence="1">
    <location>
        <begin position="19"/>
        <end position="55"/>
    </location>
</feature>
<feature type="signal peptide" evidence="2">
    <location>
        <begin position="1"/>
        <end position="19"/>
    </location>
</feature>
<gene>
    <name evidence="3" type="ORF">OG308_17895</name>
</gene>
<evidence type="ECO:0000313" key="3">
    <source>
        <dbReference type="EMBL" id="WTY33224.1"/>
    </source>
</evidence>
<keyword evidence="2" id="KW-0732">Signal</keyword>
<feature type="compositionally biased region" description="Low complexity" evidence="1">
    <location>
        <begin position="127"/>
        <end position="141"/>
    </location>
</feature>
<protein>
    <recommendedName>
        <fullName evidence="5">Lipoprotein</fullName>
    </recommendedName>
</protein>
<name>A0ABZ1N031_9NOCA</name>
<reference evidence="3 4" key="1">
    <citation type="submission" date="2022-10" db="EMBL/GenBank/DDBJ databases">
        <title>The complete genomes of actinobacterial strains from the NBC collection.</title>
        <authorList>
            <person name="Joergensen T.S."/>
            <person name="Alvarez Arevalo M."/>
            <person name="Sterndorff E.B."/>
            <person name="Faurdal D."/>
            <person name="Vuksanovic O."/>
            <person name="Mourched A.-S."/>
            <person name="Charusanti P."/>
            <person name="Shaw S."/>
            <person name="Blin K."/>
            <person name="Weber T."/>
        </authorList>
    </citation>
    <scope>NUCLEOTIDE SEQUENCE [LARGE SCALE GENOMIC DNA]</scope>
    <source>
        <strain evidence="3 4">NBC_01413</strain>
    </source>
</reference>
<evidence type="ECO:0000313" key="4">
    <source>
        <dbReference type="Proteomes" id="UP001621418"/>
    </source>
</evidence>
<feature type="region of interest" description="Disordered" evidence="1">
    <location>
        <begin position="19"/>
        <end position="82"/>
    </location>
</feature>
<sequence length="181" mass="17965">MKRALTVLAGMALILGSAACSTDSTPSPAPSSTTAPSVTTAASSTKAAPASATSVPPQPTTDPGQRGADGSTGNNLGAEYCAKNQDPGCPLGSYVGPDAMQNPNGDGTWVPCEGTICTNPNHGAGPGTTAPAETPAPVEVPSTTPQNSGQVEGAPCEGDGHWVHLDGDNAGHYGTEWLCQH</sequence>
<feature type="region of interest" description="Disordered" evidence="1">
    <location>
        <begin position="123"/>
        <end position="157"/>
    </location>
</feature>
<evidence type="ECO:0000256" key="1">
    <source>
        <dbReference type="SAM" id="MobiDB-lite"/>
    </source>
</evidence>
<evidence type="ECO:0000256" key="2">
    <source>
        <dbReference type="SAM" id="SignalP"/>
    </source>
</evidence>